<gene>
    <name evidence="1" type="ORF">acsn021_39080</name>
</gene>
<sequence length="125" mass="13142">MKQAQITVTDKKDITVKQKKKGFFTRVKKRLAPATLGVITGVMLTSTTCFAASGTSAVTQPLDNLKTLVIAVIGAVGVIILAKNVMEFAQAYQQQDSSTMNSALKGIVAGVMMAGISAVLSFLGF</sequence>
<proteinExistence type="predicted"/>
<accession>A0A6S6R4R8</accession>
<organism evidence="1 2">
    <name type="scientific">Anaerocolumna cellulosilytica</name>
    <dbReference type="NCBI Taxonomy" id="433286"/>
    <lineage>
        <taxon>Bacteria</taxon>
        <taxon>Bacillati</taxon>
        <taxon>Bacillota</taxon>
        <taxon>Clostridia</taxon>
        <taxon>Lachnospirales</taxon>
        <taxon>Lachnospiraceae</taxon>
        <taxon>Anaerocolumna</taxon>
    </lineage>
</organism>
<reference evidence="1 2" key="1">
    <citation type="journal article" date="2016" name="Int. J. Syst. Evol. Microbiol.">
        <title>Descriptions of Anaerotaenia torta gen. nov., sp. nov. and Anaerocolumna cellulosilytica gen. nov., sp. nov. isolated from a methanogenic reactor of cattle waste.</title>
        <authorList>
            <person name="Uek A."/>
            <person name="Ohtaki Y."/>
            <person name="Kaku N."/>
            <person name="Ueki K."/>
        </authorList>
    </citation>
    <scope>NUCLEOTIDE SEQUENCE [LARGE SCALE GENOMIC DNA]</scope>
    <source>
        <strain evidence="1 2">SN021</strain>
    </source>
</reference>
<dbReference type="KEGG" id="acel:acsn021_39080"/>
<protein>
    <submittedName>
        <fullName evidence="1">Uncharacterized protein</fullName>
    </submittedName>
</protein>
<dbReference type="EMBL" id="AP023367">
    <property type="protein sequence ID" value="BCJ96339.1"/>
    <property type="molecule type" value="Genomic_DNA"/>
</dbReference>
<dbReference type="RefSeq" id="WP_184093200.1">
    <property type="nucleotide sequence ID" value="NZ_AP023367.1"/>
</dbReference>
<name>A0A6S6R4R8_9FIRM</name>
<dbReference type="AlphaFoldDB" id="A0A6S6R4R8"/>
<evidence type="ECO:0000313" key="1">
    <source>
        <dbReference type="EMBL" id="BCJ96339.1"/>
    </source>
</evidence>
<keyword evidence="2" id="KW-1185">Reference proteome</keyword>
<dbReference type="Proteomes" id="UP000515561">
    <property type="component" value="Chromosome"/>
</dbReference>
<evidence type="ECO:0000313" key="2">
    <source>
        <dbReference type="Proteomes" id="UP000515561"/>
    </source>
</evidence>